<feature type="compositionally biased region" description="Low complexity" evidence="2">
    <location>
        <begin position="74"/>
        <end position="101"/>
    </location>
</feature>
<dbReference type="InterPro" id="IPR011098">
    <property type="entry name" value="G5_dom"/>
</dbReference>
<gene>
    <name evidence="5" type="ORF">GA0070563_11177</name>
</gene>
<keyword evidence="3" id="KW-0812">Transmembrane</keyword>
<name>A0A1C5A3Z7_9ACTN</name>
<dbReference type="AlphaFoldDB" id="A0A1C5A3Z7"/>
<proteinExistence type="predicted"/>
<evidence type="ECO:0000259" key="4">
    <source>
        <dbReference type="PROSITE" id="PS51109"/>
    </source>
</evidence>
<organism evidence="5 6">
    <name type="scientific">Micromonospora carbonacea</name>
    <dbReference type="NCBI Taxonomy" id="47853"/>
    <lineage>
        <taxon>Bacteria</taxon>
        <taxon>Bacillati</taxon>
        <taxon>Actinomycetota</taxon>
        <taxon>Actinomycetes</taxon>
        <taxon>Micromonosporales</taxon>
        <taxon>Micromonosporaceae</taxon>
        <taxon>Micromonospora</taxon>
    </lineage>
</organism>
<reference evidence="6" key="1">
    <citation type="submission" date="2016-06" db="EMBL/GenBank/DDBJ databases">
        <authorList>
            <person name="Varghese N."/>
            <person name="Submissions Spin"/>
        </authorList>
    </citation>
    <scope>NUCLEOTIDE SEQUENCE [LARGE SCALE GENOMIC DNA]</scope>
    <source>
        <strain evidence="6">DSM 43168</strain>
    </source>
</reference>
<evidence type="ECO:0000256" key="1">
    <source>
        <dbReference type="ARBA" id="ARBA00022729"/>
    </source>
</evidence>
<feature type="transmembrane region" description="Helical" evidence="3">
    <location>
        <begin position="39"/>
        <end position="65"/>
    </location>
</feature>
<dbReference type="EMBL" id="FMCT01000011">
    <property type="protein sequence ID" value="SCF39876.1"/>
    <property type="molecule type" value="Genomic_DNA"/>
</dbReference>
<dbReference type="Proteomes" id="UP000183585">
    <property type="component" value="Unassembled WGS sequence"/>
</dbReference>
<feature type="region of interest" description="Disordered" evidence="2">
    <location>
        <begin position="71"/>
        <end position="131"/>
    </location>
</feature>
<feature type="domain" description="G5" evidence="4">
    <location>
        <begin position="121"/>
        <end position="201"/>
    </location>
</feature>
<keyword evidence="6" id="KW-1185">Reference proteome</keyword>
<protein>
    <submittedName>
        <fullName evidence="5">G5 domain-containing protein</fullName>
    </submittedName>
</protein>
<feature type="compositionally biased region" description="Pro residues" evidence="2">
    <location>
        <begin position="102"/>
        <end position="120"/>
    </location>
</feature>
<keyword evidence="3" id="KW-0472">Membrane</keyword>
<keyword evidence="1" id="KW-0732">Signal</keyword>
<evidence type="ECO:0000256" key="3">
    <source>
        <dbReference type="SAM" id="Phobius"/>
    </source>
</evidence>
<accession>A0A1C5A3Z7</accession>
<dbReference type="Pfam" id="PF07501">
    <property type="entry name" value="G5"/>
    <property type="match status" value="1"/>
</dbReference>
<sequence length="257" mass="26508">MTLGVVTHQPPYHRNPAAPVAPSVARAGWFRRLQPGQRVGVVLGGVLLSTVLLCCAGAAVVGTLADDPGQGRTAVAAKASPPVAAPEPTVSEAAAPATTVSTPPPSPTIAPPTSAPPTVAPPTVETRTEQETQTIRYAERTVKDPSLAEGKRVVRTRGVNGVRTLTYQVTLTDGVPTGRKLLRSAVTKQPVTQVVAVGTKQERRCDPNYSGCVPIASDVDCAGGGGNGPAYVTGPVKVIGDDIYDLDRDNDGYGCDD</sequence>
<dbReference type="PROSITE" id="PS51109">
    <property type="entry name" value="G5"/>
    <property type="match status" value="1"/>
</dbReference>
<evidence type="ECO:0000256" key="2">
    <source>
        <dbReference type="SAM" id="MobiDB-lite"/>
    </source>
</evidence>
<keyword evidence="3" id="KW-1133">Transmembrane helix</keyword>
<dbReference type="SMART" id="SM01208">
    <property type="entry name" value="G5"/>
    <property type="match status" value="1"/>
</dbReference>
<evidence type="ECO:0000313" key="6">
    <source>
        <dbReference type="Proteomes" id="UP000183585"/>
    </source>
</evidence>
<dbReference type="Gene3D" id="2.20.230.10">
    <property type="entry name" value="Resuscitation-promoting factor rpfb"/>
    <property type="match status" value="1"/>
</dbReference>
<evidence type="ECO:0000313" key="5">
    <source>
        <dbReference type="EMBL" id="SCF39876.1"/>
    </source>
</evidence>